<dbReference type="InterPro" id="IPR029060">
    <property type="entry name" value="PIN-like_dom_sf"/>
</dbReference>
<dbReference type="AlphaFoldDB" id="A0A484HQH6"/>
<comment type="similarity">
    <text evidence="5">Belongs to the PINc/VapC protein family.</text>
</comment>
<dbReference type="Pfam" id="PF01850">
    <property type="entry name" value="PIN"/>
    <property type="match status" value="1"/>
</dbReference>
<feature type="domain" description="PIN" evidence="6">
    <location>
        <begin position="4"/>
        <end position="122"/>
    </location>
</feature>
<feature type="binding site" evidence="5">
    <location>
        <position position="110"/>
    </location>
    <ligand>
        <name>Mg(2+)</name>
        <dbReference type="ChEBI" id="CHEBI:18420"/>
    </ligand>
</feature>
<dbReference type="InterPro" id="IPR002716">
    <property type="entry name" value="PIN_dom"/>
</dbReference>
<keyword evidence="5" id="KW-0460">Magnesium</keyword>
<dbReference type="Gene3D" id="3.40.50.1010">
    <property type="entry name" value="5'-nuclease"/>
    <property type="match status" value="1"/>
</dbReference>
<dbReference type="GO" id="GO:0000287">
    <property type="term" value="F:magnesium ion binding"/>
    <property type="evidence" value="ECO:0007669"/>
    <property type="project" value="UniProtKB-UniRule"/>
</dbReference>
<evidence type="ECO:0000313" key="7">
    <source>
        <dbReference type="EMBL" id="VEN75127.1"/>
    </source>
</evidence>
<evidence type="ECO:0000256" key="2">
    <source>
        <dbReference type="ARBA" id="ARBA00022722"/>
    </source>
</evidence>
<evidence type="ECO:0000256" key="3">
    <source>
        <dbReference type="ARBA" id="ARBA00022723"/>
    </source>
</evidence>
<dbReference type="GO" id="GO:0090729">
    <property type="term" value="F:toxin activity"/>
    <property type="evidence" value="ECO:0007669"/>
    <property type="project" value="UniProtKB-KW"/>
</dbReference>
<feature type="binding site" evidence="5">
    <location>
        <position position="5"/>
    </location>
    <ligand>
        <name>Mg(2+)</name>
        <dbReference type="ChEBI" id="CHEBI:18420"/>
    </ligand>
</feature>
<keyword evidence="3 5" id="KW-0479">Metal-binding</keyword>
<keyword evidence="5" id="KW-0800">Toxin</keyword>
<proteinExistence type="inferred from homology"/>
<evidence type="ECO:0000259" key="6">
    <source>
        <dbReference type="Pfam" id="PF01850"/>
    </source>
</evidence>
<dbReference type="SUPFAM" id="SSF88723">
    <property type="entry name" value="PIN domain-like"/>
    <property type="match status" value="1"/>
</dbReference>
<evidence type="ECO:0000256" key="4">
    <source>
        <dbReference type="ARBA" id="ARBA00022801"/>
    </source>
</evidence>
<dbReference type="EMBL" id="CAACVI010000049">
    <property type="protein sequence ID" value="VEN75127.1"/>
    <property type="molecule type" value="Genomic_DNA"/>
</dbReference>
<dbReference type="EC" id="3.1.-.-" evidence="5"/>
<keyword evidence="2 5" id="KW-0540">Nuclease</keyword>
<keyword evidence="1 5" id="KW-1277">Toxin-antitoxin system</keyword>
<comment type="function">
    <text evidence="5">Toxic component of a toxin-antitoxin (TA) system. An RNase.</text>
</comment>
<comment type="cofactor">
    <cofactor evidence="5">
        <name>Mg(2+)</name>
        <dbReference type="ChEBI" id="CHEBI:18420"/>
    </cofactor>
</comment>
<gene>
    <name evidence="5 7" type="primary">vapC</name>
    <name evidence="7" type="ORF">EPICR_60114</name>
</gene>
<name>A0A484HQH6_9BACT</name>
<keyword evidence="4 5" id="KW-0378">Hydrolase</keyword>
<dbReference type="GO" id="GO:0016787">
    <property type="term" value="F:hydrolase activity"/>
    <property type="evidence" value="ECO:0007669"/>
    <property type="project" value="UniProtKB-KW"/>
</dbReference>
<dbReference type="HAMAP" id="MF_00265">
    <property type="entry name" value="VapC_Nob1"/>
    <property type="match status" value="1"/>
</dbReference>
<evidence type="ECO:0000256" key="5">
    <source>
        <dbReference type="HAMAP-Rule" id="MF_00265"/>
    </source>
</evidence>
<sequence>MFAIDTNLLVYAHNADSDFNEKAVAFLERVLNERDEDGKLGICIPAQVLTEFINVITRHNVRSPLPLSQAIIVVQDYLNTGVSIITQKESQIYTFLDQLSSVTTRKNIFDIALIATLRDNGVRGIYTVNVSDFKGFDFLEVVNPLE</sequence>
<reference evidence="7" key="1">
    <citation type="submission" date="2019-01" db="EMBL/GenBank/DDBJ databases">
        <authorList>
            <consortium name="Genoscope - CEA"/>
            <person name="William W."/>
        </authorList>
    </citation>
    <scope>NUCLEOTIDE SEQUENCE</scope>
    <source>
        <strain evidence="7">CR-1</strain>
    </source>
</reference>
<protein>
    <recommendedName>
        <fullName evidence="5">Ribonuclease VapC</fullName>
        <shortName evidence="5">RNase VapC</shortName>
        <ecNumber evidence="5">3.1.-.-</ecNumber>
    </recommendedName>
    <alternativeName>
        <fullName evidence="5">Toxin VapC</fullName>
    </alternativeName>
</protein>
<dbReference type="InterPro" id="IPR022907">
    <property type="entry name" value="VapC_family"/>
</dbReference>
<accession>A0A484HQH6</accession>
<organism evidence="7">
    <name type="scientific">uncultured Desulfobacteraceae bacterium</name>
    <dbReference type="NCBI Taxonomy" id="218296"/>
    <lineage>
        <taxon>Bacteria</taxon>
        <taxon>Pseudomonadati</taxon>
        <taxon>Thermodesulfobacteriota</taxon>
        <taxon>Desulfobacteria</taxon>
        <taxon>Desulfobacterales</taxon>
        <taxon>Desulfobacteraceae</taxon>
        <taxon>environmental samples</taxon>
    </lineage>
</organism>
<evidence type="ECO:0000256" key="1">
    <source>
        <dbReference type="ARBA" id="ARBA00022649"/>
    </source>
</evidence>
<dbReference type="GO" id="GO:0004540">
    <property type="term" value="F:RNA nuclease activity"/>
    <property type="evidence" value="ECO:0007669"/>
    <property type="project" value="InterPro"/>
</dbReference>